<accession>A0A9P5A6E1</accession>
<evidence type="ECO:0000313" key="2">
    <source>
        <dbReference type="Proteomes" id="UP000730481"/>
    </source>
</evidence>
<dbReference type="OrthoDB" id="1577640at2759"/>
<gene>
    <name evidence="1" type="ORF">FBEOM_13125</name>
</gene>
<dbReference type="EMBL" id="PVQB02000911">
    <property type="protein sequence ID" value="KAF4333069.1"/>
    <property type="molecule type" value="Genomic_DNA"/>
</dbReference>
<sequence>MSLKDQILYTKMGLLSTASVFMEKCLFDIQTASNIVDEVTIPNLFPSRDFQVDQQGNLVYASSYQKINLDFFSFAAYNNQTNILEVLLVASGPNKTCDQEIPSPLCLSLLNGGVDTAKFLLSNGADPRGISCTNGLHAAARAGSRSIVISFLVEWEIPANCVDAFGFTPAMYALYLEEPQAIEIIDILMRHGASRHITYGGDTRQISQFARAMKKNYLASWLEWTEKPPMDRTIEYIQKQTEQLQLGGSKAEQAQRLHLEEPEAGWVDVQRP</sequence>
<dbReference type="SMART" id="SM00248">
    <property type="entry name" value="ANK"/>
    <property type="match status" value="3"/>
</dbReference>
<reference evidence="1" key="1">
    <citation type="journal article" date="2017" name="Mycologia">
        <title>Fusarium algeriense, sp. nov., a novel toxigenic crown rot pathogen of durum wheat from Algeria is nested in the Fusarium burgessii species complex.</title>
        <authorList>
            <person name="Laraba I."/>
            <person name="Keddad A."/>
            <person name="Boureghda H."/>
            <person name="Abdallah N."/>
            <person name="Vaughan M.M."/>
            <person name="Proctor R.H."/>
            <person name="Busman M."/>
            <person name="O'Donnell K."/>
        </authorList>
    </citation>
    <scope>NUCLEOTIDE SEQUENCE</scope>
    <source>
        <strain evidence="1">NRRL 25174</strain>
    </source>
</reference>
<dbReference type="SUPFAM" id="SSF48403">
    <property type="entry name" value="Ankyrin repeat"/>
    <property type="match status" value="1"/>
</dbReference>
<proteinExistence type="predicted"/>
<dbReference type="InterPro" id="IPR036770">
    <property type="entry name" value="Ankyrin_rpt-contain_sf"/>
</dbReference>
<dbReference type="AlphaFoldDB" id="A0A9P5A6E1"/>
<comment type="caution">
    <text evidence="1">The sequence shown here is derived from an EMBL/GenBank/DDBJ whole genome shotgun (WGS) entry which is preliminary data.</text>
</comment>
<evidence type="ECO:0000313" key="1">
    <source>
        <dbReference type="EMBL" id="KAF4333069.1"/>
    </source>
</evidence>
<keyword evidence="2" id="KW-1185">Reference proteome</keyword>
<dbReference type="Proteomes" id="UP000730481">
    <property type="component" value="Unassembled WGS sequence"/>
</dbReference>
<protein>
    <submittedName>
        <fullName evidence="1">Ankyrin repeat and SOCS box 3</fullName>
    </submittedName>
</protein>
<name>A0A9P5A6E1_9HYPO</name>
<organism evidence="1 2">
    <name type="scientific">Fusarium beomiforme</name>
    <dbReference type="NCBI Taxonomy" id="44412"/>
    <lineage>
        <taxon>Eukaryota</taxon>
        <taxon>Fungi</taxon>
        <taxon>Dikarya</taxon>
        <taxon>Ascomycota</taxon>
        <taxon>Pezizomycotina</taxon>
        <taxon>Sordariomycetes</taxon>
        <taxon>Hypocreomycetidae</taxon>
        <taxon>Hypocreales</taxon>
        <taxon>Nectriaceae</taxon>
        <taxon>Fusarium</taxon>
        <taxon>Fusarium burgessii species complex</taxon>
    </lineage>
</organism>
<dbReference type="InterPro" id="IPR002110">
    <property type="entry name" value="Ankyrin_rpt"/>
</dbReference>
<reference evidence="1" key="2">
    <citation type="submission" date="2020-02" db="EMBL/GenBank/DDBJ databases">
        <title>Identification and distribution of gene clusters putatively required for synthesis of sphingolipid metabolism inhibitors in phylogenetically diverse species of the filamentous fungus Fusarium.</title>
        <authorList>
            <person name="Kim H.-S."/>
            <person name="Busman M."/>
            <person name="Brown D.W."/>
            <person name="Divon H."/>
            <person name="Uhlig S."/>
            <person name="Proctor R.H."/>
        </authorList>
    </citation>
    <scope>NUCLEOTIDE SEQUENCE</scope>
    <source>
        <strain evidence="1">NRRL 25174</strain>
    </source>
</reference>
<dbReference type="Gene3D" id="1.25.40.20">
    <property type="entry name" value="Ankyrin repeat-containing domain"/>
    <property type="match status" value="1"/>
</dbReference>